<gene>
    <name evidence="1" type="ORF">MUCCIDRAFT_156762</name>
</gene>
<evidence type="ECO:0000313" key="1">
    <source>
        <dbReference type="EMBL" id="OAD01292.1"/>
    </source>
</evidence>
<organism evidence="1 2">
    <name type="scientific">Mucor lusitanicus CBS 277.49</name>
    <dbReference type="NCBI Taxonomy" id="747725"/>
    <lineage>
        <taxon>Eukaryota</taxon>
        <taxon>Fungi</taxon>
        <taxon>Fungi incertae sedis</taxon>
        <taxon>Mucoromycota</taxon>
        <taxon>Mucoromycotina</taxon>
        <taxon>Mucoromycetes</taxon>
        <taxon>Mucorales</taxon>
        <taxon>Mucorineae</taxon>
        <taxon>Mucoraceae</taxon>
        <taxon>Mucor</taxon>
    </lineage>
</organism>
<sequence>MFNLQAPVIRQFIQHIASKFQPSSSTHDYYYNSAPSLSQYSTQDTEDDYFRYAPSSIYSADSFCGKSITTTASSSSSASDSVFEKTYVSFPDFTPSTTSNRALFTRPEVMTATATPIFYNTPHSKPIWVA</sequence>
<comment type="caution">
    <text evidence="1">The sequence shown here is derived from an EMBL/GenBank/DDBJ whole genome shotgun (WGS) entry which is preliminary data.</text>
</comment>
<dbReference type="Proteomes" id="UP000077051">
    <property type="component" value="Unassembled WGS sequence"/>
</dbReference>
<protein>
    <submittedName>
        <fullName evidence="1">Uncharacterized protein</fullName>
    </submittedName>
</protein>
<keyword evidence="2" id="KW-1185">Reference proteome</keyword>
<evidence type="ECO:0000313" key="2">
    <source>
        <dbReference type="Proteomes" id="UP000077051"/>
    </source>
</evidence>
<dbReference type="EMBL" id="AMYB01000006">
    <property type="protein sequence ID" value="OAD01292.1"/>
    <property type="molecule type" value="Genomic_DNA"/>
</dbReference>
<proteinExistence type="predicted"/>
<reference evidence="1 2" key="1">
    <citation type="submission" date="2015-06" db="EMBL/GenBank/DDBJ databases">
        <title>Expansion of signal transduction pathways in fungi by whole-genome duplication.</title>
        <authorList>
            <consortium name="DOE Joint Genome Institute"/>
            <person name="Corrochano L.M."/>
            <person name="Kuo A."/>
            <person name="Marcet-Houben M."/>
            <person name="Polaino S."/>
            <person name="Salamov A."/>
            <person name="Villalobos J.M."/>
            <person name="Alvarez M.I."/>
            <person name="Avalos J."/>
            <person name="Benito E.P."/>
            <person name="Benoit I."/>
            <person name="Burger G."/>
            <person name="Camino L.P."/>
            <person name="Canovas D."/>
            <person name="Cerda-Olmedo E."/>
            <person name="Cheng J.-F."/>
            <person name="Dominguez A."/>
            <person name="Elias M."/>
            <person name="Eslava A.P."/>
            <person name="Glaser F."/>
            <person name="Grimwood J."/>
            <person name="Gutierrez G."/>
            <person name="Heitman J."/>
            <person name="Henrissat B."/>
            <person name="Iturriaga E.A."/>
            <person name="Lang B.F."/>
            <person name="Lavin J.L."/>
            <person name="Lee S."/>
            <person name="Li W."/>
            <person name="Lindquist E."/>
            <person name="Lopez-Garcia S."/>
            <person name="Luque E.M."/>
            <person name="Marcos A.T."/>
            <person name="Martin J."/>
            <person name="Mccluskey K."/>
            <person name="Medina H.R."/>
            <person name="Miralles-Duran A."/>
            <person name="Miyazaki A."/>
            <person name="Munoz-Torres E."/>
            <person name="Oguiza J.A."/>
            <person name="Ohm R."/>
            <person name="Olmedo M."/>
            <person name="Orejas M."/>
            <person name="Ortiz-Castellanos L."/>
            <person name="Pisabarro A.G."/>
            <person name="Rodriguez-Romero J."/>
            <person name="Ruiz-Herrera J."/>
            <person name="Ruiz-Vazquez R."/>
            <person name="Sanz C."/>
            <person name="Schackwitz W."/>
            <person name="Schmutz J."/>
            <person name="Shahriari M."/>
            <person name="Shelest E."/>
            <person name="Silva-Franco F."/>
            <person name="Soanes D."/>
            <person name="Syed K."/>
            <person name="Tagua V.G."/>
            <person name="Talbot N.J."/>
            <person name="Thon M."/>
            <person name="De Vries R.P."/>
            <person name="Wiebenga A."/>
            <person name="Yadav J.S."/>
            <person name="Braun E.L."/>
            <person name="Baker S."/>
            <person name="Garre V."/>
            <person name="Horwitz B."/>
            <person name="Torres-Martinez S."/>
            <person name="Idnurm A."/>
            <person name="Herrera-Estrella A."/>
            <person name="Gabaldon T."/>
            <person name="Grigoriev I.V."/>
        </authorList>
    </citation>
    <scope>NUCLEOTIDE SEQUENCE [LARGE SCALE GENOMIC DNA]</scope>
    <source>
        <strain evidence="1 2">CBS 277.49</strain>
    </source>
</reference>
<dbReference type="OrthoDB" id="2253962at2759"/>
<name>A0A168JJY7_MUCCL</name>
<dbReference type="AlphaFoldDB" id="A0A168JJY7"/>
<dbReference type="VEuPathDB" id="FungiDB:MUCCIDRAFT_156762"/>
<accession>A0A168JJY7</accession>